<feature type="region of interest" description="Disordered" evidence="15">
    <location>
        <begin position="1030"/>
        <end position="1049"/>
    </location>
</feature>
<keyword evidence="4" id="KW-0646">Protease inhibitor</keyword>
<evidence type="ECO:0000256" key="5">
    <source>
        <dbReference type="ARBA" id="ARBA00022729"/>
    </source>
</evidence>
<keyword evidence="6" id="KW-0677">Repeat</keyword>
<keyword evidence="9" id="KW-0722">Serine protease inhibitor</keyword>
<evidence type="ECO:0000313" key="20">
    <source>
        <dbReference type="Proteomes" id="UP000827986"/>
    </source>
</evidence>
<proteinExistence type="inferred from homology"/>
<dbReference type="EMBL" id="JAHDVG010000474">
    <property type="protein sequence ID" value="KAH1177424.1"/>
    <property type="molecule type" value="Genomic_DNA"/>
</dbReference>
<evidence type="ECO:0000256" key="9">
    <source>
        <dbReference type="ARBA" id="ARBA00022900"/>
    </source>
</evidence>
<dbReference type="GO" id="GO:0005604">
    <property type="term" value="C:basement membrane"/>
    <property type="evidence" value="ECO:0007669"/>
    <property type="project" value="UniProtKB-SubCell"/>
</dbReference>
<evidence type="ECO:0000256" key="13">
    <source>
        <dbReference type="ARBA" id="ARBA00061466"/>
    </source>
</evidence>
<dbReference type="CDD" id="cd01450">
    <property type="entry name" value="vWFA_subfamily_ECM"/>
    <property type="match status" value="1"/>
</dbReference>
<dbReference type="PANTHER" id="PTHR24023">
    <property type="entry name" value="COLLAGEN ALPHA"/>
    <property type="match status" value="1"/>
</dbReference>
<comment type="caution">
    <text evidence="19">The sequence shown here is derived from an EMBL/GenBank/DDBJ whole genome shotgun (WGS) entry which is preliminary data.</text>
</comment>
<dbReference type="PANTHER" id="PTHR24023:SF878">
    <property type="entry name" value="COLLAGEN ALPHA-1(XXVIII) CHAIN"/>
    <property type="match status" value="1"/>
</dbReference>
<evidence type="ECO:0000256" key="12">
    <source>
        <dbReference type="ARBA" id="ARBA00058139"/>
    </source>
</evidence>
<dbReference type="PROSITE" id="PS00280">
    <property type="entry name" value="BPTI_KUNITZ_1"/>
    <property type="match status" value="1"/>
</dbReference>
<dbReference type="Gene3D" id="3.40.50.410">
    <property type="entry name" value="von Willebrand factor, type A domain"/>
    <property type="match status" value="2"/>
</dbReference>
<evidence type="ECO:0000256" key="14">
    <source>
        <dbReference type="ARBA" id="ARBA00070674"/>
    </source>
</evidence>
<evidence type="ECO:0000256" key="6">
    <source>
        <dbReference type="ARBA" id="ARBA00022737"/>
    </source>
</evidence>
<evidence type="ECO:0000256" key="16">
    <source>
        <dbReference type="SAM" id="SignalP"/>
    </source>
</evidence>
<dbReference type="GO" id="GO:0007155">
    <property type="term" value="P:cell adhesion"/>
    <property type="evidence" value="ECO:0007669"/>
    <property type="project" value="UniProtKB-KW"/>
</dbReference>
<feature type="domain" description="BPTI/Kunitz inhibitor" evidence="18">
    <location>
        <begin position="1130"/>
        <end position="1180"/>
    </location>
</feature>
<reference evidence="19" key="1">
    <citation type="submission" date="2021-09" db="EMBL/GenBank/DDBJ databases">
        <title>The genome of Mauremys mutica provides insights into the evolution of semi-aquatic lifestyle.</title>
        <authorList>
            <person name="Gong S."/>
            <person name="Gao Y."/>
        </authorList>
    </citation>
    <scope>NUCLEOTIDE SEQUENCE</scope>
    <source>
        <strain evidence="19">MM-2020</strain>
        <tissue evidence="19">Muscle</tissue>
    </source>
</reference>
<dbReference type="InterPro" id="IPR020901">
    <property type="entry name" value="Prtase_inh_Kunz-CS"/>
</dbReference>
<evidence type="ECO:0000259" key="18">
    <source>
        <dbReference type="PROSITE" id="PS50279"/>
    </source>
</evidence>
<dbReference type="GO" id="GO:0005581">
    <property type="term" value="C:collagen trimer"/>
    <property type="evidence" value="ECO:0007669"/>
    <property type="project" value="UniProtKB-KW"/>
</dbReference>
<feature type="domain" description="VWFA" evidence="17">
    <location>
        <begin position="807"/>
        <end position="989"/>
    </location>
</feature>
<keyword evidence="5 16" id="KW-0732">Signal</keyword>
<organism evidence="19 20">
    <name type="scientific">Mauremys mutica</name>
    <name type="common">yellowpond turtle</name>
    <dbReference type="NCBI Taxonomy" id="74926"/>
    <lineage>
        <taxon>Eukaryota</taxon>
        <taxon>Metazoa</taxon>
        <taxon>Chordata</taxon>
        <taxon>Craniata</taxon>
        <taxon>Vertebrata</taxon>
        <taxon>Euteleostomi</taxon>
        <taxon>Archelosauria</taxon>
        <taxon>Testudinata</taxon>
        <taxon>Testudines</taxon>
        <taxon>Cryptodira</taxon>
        <taxon>Durocryptodira</taxon>
        <taxon>Testudinoidea</taxon>
        <taxon>Geoemydidae</taxon>
        <taxon>Geoemydinae</taxon>
        <taxon>Mauremys</taxon>
    </lineage>
</organism>
<feature type="compositionally biased region" description="Basic and acidic residues" evidence="15">
    <location>
        <begin position="267"/>
        <end position="308"/>
    </location>
</feature>
<dbReference type="GO" id="GO:0004867">
    <property type="term" value="F:serine-type endopeptidase inhibitor activity"/>
    <property type="evidence" value="ECO:0007669"/>
    <property type="project" value="UniProtKB-KW"/>
</dbReference>
<dbReference type="SUPFAM" id="SSF57362">
    <property type="entry name" value="BPTI-like"/>
    <property type="match status" value="1"/>
</dbReference>
<evidence type="ECO:0000256" key="10">
    <source>
        <dbReference type="ARBA" id="ARBA00023119"/>
    </source>
</evidence>
<evidence type="ECO:0000256" key="3">
    <source>
        <dbReference type="ARBA" id="ARBA00022530"/>
    </source>
</evidence>
<keyword evidence="8" id="KW-0130">Cell adhesion</keyword>
<feature type="compositionally biased region" description="Basic and acidic residues" evidence="15">
    <location>
        <begin position="746"/>
        <end position="762"/>
    </location>
</feature>
<evidence type="ECO:0000256" key="2">
    <source>
        <dbReference type="ARBA" id="ARBA00022525"/>
    </source>
</evidence>
<feature type="compositionally biased region" description="Low complexity" evidence="15">
    <location>
        <begin position="697"/>
        <end position="706"/>
    </location>
</feature>
<feature type="compositionally biased region" description="Basic and acidic residues" evidence="15">
    <location>
        <begin position="1086"/>
        <end position="1097"/>
    </location>
</feature>
<comment type="similarity">
    <text evidence="13">Belongs to the VWA-containing collagen family.</text>
</comment>
<dbReference type="Pfam" id="PF00014">
    <property type="entry name" value="Kunitz_BPTI"/>
    <property type="match status" value="1"/>
</dbReference>
<name>A0A9D3XBG0_9SAUR</name>
<keyword evidence="20" id="KW-1185">Reference proteome</keyword>
<dbReference type="PROSITE" id="PS50234">
    <property type="entry name" value="VWFA"/>
    <property type="match status" value="2"/>
</dbReference>
<gene>
    <name evidence="19" type="ORF">KIL84_011126</name>
</gene>
<feature type="region of interest" description="Disordered" evidence="15">
    <location>
        <begin position="1071"/>
        <end position="1106"/>
    </location>
</feature>
<feature type="compositionally biased region" description="Polar residues" evidence="15">
    <location>
        <begin position="1071"/>
        <end position="1084"/>
    </location>
</feature>
<dbReference type="Proteomes" id="UP000827986">
    <property type="component" value="Unassembled WGS sequence"/>
</dbReference>
<feature type="chain" id="PRO_5038898084" description="Collagen alpha-1(XXVIII) chain" evidence="16">
    <location>
        <begin position="24"/>
        <end position="1183"/>
    </location>
</feature>
<dbReference type="Pfam" id="PF00092">
    <property type="entry name" value="VWA"/>
    <property type="match status" value="2"/>
</dbReference>
<dbReference type="SMART" id="SM00327">
    <property type="entry name" value="VWA"/>
    <property type="match status" value="2"/>
</dbReference>
<dbReference type="PRINTS" id="PR00453">
    <property type="entry name" value="VWFADOMAIN"/>
</dbReference>
<evidence type="ECO:0000256" key="7">
    <source>
        <dbReference type="ARBA" id="ARBA00022869"/>
    </source>
</evidence>
<dbReference type="FunFam" id="3.40.50.410:FF:000051">
    <property type="entry name" value="Collagen type XXVIII alpha 1 chain"/>
    <property type="match status" value="1"/>
</dbReference>
<dbReference type="PRINTS" id="PR00759">
    <property type="entry name" value="BASICPTASE"/>
</dbReference>
<dbReference type="SMART" id="SM00131">
    <property type="entry name" value="KU"/>
    <property type="match status" value="1"/>
</dbReference>
<keyword evidence="10" id="KW-0176">Collagen</keyword>
<dbReference type="FunFam" id="3.40.50.410:FF:000003">
    <property type="entry name" value="Collagen type VI alpha 3 chain"/>
    <property type="match status" value="1"/>
</dbReference>
<dbReference type="InterPro" id="IPR036880">
    <property type="entry name" value="Kunitz_BPTI_sf"/>
</dbReference>
<feature type="domain" description="VWFA" evidence="17">
    <location>
        <begin position="49"/>
        <end position="229"/>
    </location>
</feature>
<accession>A0A9D3XBG0</accession>
<feature type="signal peptide" evidence="16">
    <location>
        <begin position="1"/>
        <end position="23"/>
    </location>
</feature>
<evidence type="ECO:0000256" key="8">
    <source>
        <dbReference type="ARBA" id="ARBA00022889"/>
    </source>
</evidence>
<dbReference type="FunFam" id="4.10.410.10:FF:000045">
    <property type="entry name" value="Collagen type XXVIII alpha 1 a"/>
    <property type="match status" value="1"/>
</dbReference>
<feature type="compositionally biased region" description="Low complexity" evidence="15">
    <location>
        <begin position="511"/>
        <end position="527"/>
    </location>
</feature>
<dbReference type="InterPro" id="IPR002223">
    <property type="entry name" value="Kunitz_BPTI"/>
</dbReference>
<dbReference type="AlphaFoldDB" id="A0A9D3XBG0"/>
<comment type="subcellular location">
    <subcellularLocation>
        <location evidence="1">Secreted</location>
        <location evidence="1">Extracellular space</location>
        <location evidence="1">Extracellular matrix</location>
        <location evidence="1">Basement membrane</location>
    </subcellularLocation>
</comment>
<feature type="compositionally biased region" description="Pro residues" evidence="15">
    <location>
        <begin position="651"/>
        <end position="664"/>
    </location>
</feature>
<evidence type="ECO:0000256" key="4">
    <source>
        <dbReference type="ARBA" id="ARBA00022690"/>
    </source>
</evidence>
<dbReference type="Pfam" id="PF01391">
    <property type="entry name" value="Collagen"/>
    <property type="match status" value="3"/>
</dbReference>
<sequence>MWKKHFAFCLLFFAVATDHVAYGQNRKKGQKPNPLARKDDFQDPVCFIDMVFILDSSESAKNALFSEQKDFVNNLSDKVFLIKPGKFQKYDVKLAIMQFSSTVKIDHPFVAWKDLNNFKQEVTKMNYIGHGTYSYYAISNATQLFKTEGRKGSVKVALLMTDGIDHPKSPDVQSISAAARDLGISFITIGLSSKKANKSNLHLISGNSPSEPVLILNDPNLSEKIKEQLVSNCEWLHFSSLFSCERKSCECQKGDQGPPGPSGRLGSRGDKGEQGPKGDKGDSQKGESGEKGEEGDPGNKGEKGERGECGTPGLKGDRGLEGPLGRKGPRGPQGISGPPGEPGPKGIQGNKGEPGPRGPYGPIGLPGVGLQGPKGDRGQEGRIGPPGPIGIGEPGLTGPRGPEGVQGERGPPGEGIPGQKGEKGSEGPAGPIGIAGESVKGAKGERGPEGPQGPIGQSGIGNQGIQGIQGPKGIPGPKGSRGLGVQGPKGKEGELGQKGDPGPPGVGVPGPKGDPGTPGIPGKTGMIGLTGNNGKKGEQGVPGLRGPEGPPGKGDVGQKGDQGEKGSQGDAGAKGLQGSPGPKGEPGNKGSVGNPGPSIRGPPGPKGEPGAIGLPGSDGNPGDSIMGPMGNPGLTGARGLPGPKGDGYPGAPGPPGLPGYPGPRGPKGTGDPGQKGELGARGLPGPSGPRGIGISGPKGTVGQKGLPGPPGPQGDSIQGSKGEQGLPGLPGPRGSEGYGLPGSKGDYGEKGDPGKKGDKGDIGEPGPVGPMGFVGRKGEPGLTKEEIIRLIMEICGCGIKCKETPLELVFVIDSSESVGPDNFRIVKDFVKTLIDRVTVNQDTARIGIINFSHKVELVSTLQQYTSKDKVKLAVDNMQYLGEGTYTAAAISKAIEIFQVARQGVRKVAIVITDGQADTRDQRLDVVVRNAHAINIEIFVIGVVQKTDPNIQEFLEELQLIATDPDSEHVYQIDDFITLPALENKLFQQICENDSSSYITRVLSSSSTPHPGFETPNKRNIDQLAKTQTPELYVPPPTQETTNFLSPPETDRETELLSSSLDYTARTPFQWNIPDSHTQPVTSSLDGRPDDLETRAPRPDIPLPFGTITDVEWPSTVLQPQVMATRKDPRCLEPMKPGDCRDYLVKWYYDKDANSCARFWYGGCNGTRNRFDTEKECQKTCIHG</sequence>
<evidence type="ECO:0000256" key="11">
    <source>
        <dbReference type="ARBA" id="ARBA00023157"/>
    </source>
</evidence>
<protein>
    <recommendedName>
        <fullName evidence="14">Collagen alpha-1(XXVIII) chain</fullName>
    </recommendedName>
</protein>
<evidence type="ECO:0000259" key="17">
    <source>
        <dbReference type="PROSITE" id="PS50234"/>
    </source>
</evidence>
<dbReference type="CDD" id="cd22628">
    <property type="entry name" value="Kunitz_collagen_alpha1_XXVIII"/>
    <property type="match status" value="1"/>
</dbReference>
<dbReference type="InterPro" id="IPR050149">
    <property type="entry name" value="Collagen_superfamily"/>
</dbReference>
<dbReference type="CDD" id="cd01472">
    <property type="entry name" value="vWA_collagen"/>
    <property type="match status" value="1"/>
</dbReference>
<dbReference type="PROSITE" id="PS50279">
    <property type="entry name" value="BPTI_KUNITZ_2"/>
    <property type="match status" value="1"/>
</dbReference>
<dbReference type="InterPro" id="IPR002035">
    <property type="entry name" value="VWF_A"/>
</dbReference>
<feature type="compositionally biased region" description="Low complexity" evidence="15">
    <location>
        <begin position="465"/>
        <end position="478"/>
    </location>
</feature>
<dbReference type="InterPro" id="IPR036465">
    <property type="entry name" value="vWFA_dom_sf"/>
</dbReference>
<dbReference type="InterPro" id="IPR008160">
    <property type="entry name" value="Collagen"/>
</dbReference>
<dbReference type="GO" id="GO:0005615">
    <property type="term" value="C:extracellular space"/>
    <property type="evidence" value="ECO:0007669"/>
    <property type="project" value="TreeGrafter"/>
</dbReference>
<keyword evidence="2" id="KW-0964">Secreted</keyword>
<keyword evidence="11" id="KW-1015">Disulfide bond</keyword>
<dbReference type="SUPFAM" id="SSF53300">
    <property type="entry name" value="vWA-like"/>
    <property type="match status" value="2"/>
</dbReference>
<comment type="function">
    <text evidence="12">May act as a cell-binding protein.</text>
</comment>
<evidence type="ECO:0000313" key="19">
    <source>
        <dbReference type="EMBL" id="KAH1177424.1"/>
    </source>
</evidence>
<feature type="region of interest" description="Disordered" evidence="15">
    <location>
        <begin position="249"/>
        <end position="777"/>
    </location>
</feature>
<evidence type="ECO:0000256" key="1">
    <source>
        <dbReference type="ARBA" id="ARBA00004302"/>
    </source>
</evidence>
<dbReference type="Gene3D" id="4.10.410.10">
    <property type="entry name" value="Pancreatic trypsin inhibitor Kunitz domain"/>
    <property type="match status" value="1"/>
</dbReference>
<keyword evidence="3" id="KW-0272">Extracellular matrix</keyword>
<evidence type="ECO:0000256" key="15">
    <source>
        <dbReference type="SAM" id="MobiDB-lite"/>
    </source>
</evidence>
<keyword evidence="7" id="KW-0084">Basement membrane</keyword>